<dbReference type="GO" id="GO:0031177">
    <property type="term" value="F:phosphopantetheine binding"/>
    <property type="evidence" value="ECO:0007669"/>
    <property type="project" value="InterPro"/>
</dbReference>
<dbReference type="CDD" id="cd19531">
    <property type="entry name" value="LCL_NRPS-like"/>
    <property type="match status" value="1"/>
</dbReference>
<dbReference type="Pfam" id="PF00668">
    <property type="entry name" value="Condensation"/>
    <property type="match status" value="1"/>
</dbReference>
<dbReference type="Gene3D" id="3.40.50.980">
    <property type="match status" value="2"/>
</dbReference>
<gene>
    <name evidence="5" type="ORF">WJ33_30160</name>
</gene>
<dbReference type="GO" id="GO:0047527">
    <property type="term" value="F:2,3-dihydroxybenzoate-serine ligase activity"/>
    <property type="evidence" value="ECO:0007669"/>
    <property type="project" value="TreeGrafter"/>
</dbReference>
<feature type="domain" description="Carrier" evidence="4">
    <location>
        <begin position="993"/>
        <end position="1068"/>
    </location>
</feature>
<proteinExistence type="predicted"/>
<protein>
    <recommendedName>
        <fullName evidence="4">Carrier domain-containing protein</fullName>
    </recommendedName>
</protein>
<evidence type="ECO:0000259" key="4">
    <source>
        <dbReference type="PROSITE" id="PS50075"/>
    </source>
</evidence>
<evidence type="ECO:0000256" key="2">
    <source>
        <dbReference type="ARBA" id="ARBA00022450"/>
    </source>
</evidence>
<dbReference type="PANTHER" id="PTHR45527:SF1">
    <property type="entry name" value="FATTY ACID SYNTHASE"/>
    <property type="match status" value="1"/>
</dbReference>
<dbReference type="GO" id="GO:0009239">
    <property type="term" value="P:enterobactin biosynthetic process"/>
    <property type="evidence" value="ECO:0007669"/>
    <property type="project" value="TreeGrafter"/>
</dbReference>
<dbReference type="SUPFAM" id="SSF56801">
    <property type="entry name" value="Acetyl-CoA synthetase-like"/>
    <property type="match status" value="1"/>
</dbReference>
<dbReference type="Gene3D" id="3.30.300.30">
    <property type="match status" value="1"/>
</dbReference>
<comment type="caution">
    <text evidence="5">The sequence shown here is derived from an EMBL/GenBank/DDBJ whole genome shotgun (WGS) entry which is preliminary data.</text>
</comment>
<dbReference type="InterPro" id="IPR000873">
    <property type="entry name" value="AMP-dep_synth/lig_dom"/>
</dbReference>
<dbReference type="PROSITE" id="PS00455">
    <property type="entry name" value="AMP_BINDING"/>
    <property type="match status" value="1"/>
</dbReference>
<comment type="cofactor">
    <cofactor evidence="1">
        <name>pantetheine 4'-phosphate</name>
        <dbReference type="ChEBI" id="CHEBI:47942"/>
    </cofactor>
</comment>
<dbReference type="Gene3D" id="3.30.559.30">
    <property type="entry name" value="Nonribosomal peptide synthetase, condensation domain"/>
    <property type="match status" value="1"/>
</dbReference>
<dbReference type="EMBL" id="LOXM01000171">
    <property type="protein sequence ID" value="KVG62691.1"/>
    <property type="molecule type" value="Genomic_DNA"/>
</dbReference>
<dbReference type="PROSITE" id="PS50075">
    <property type="entry name" value="CARRIER"/>
    <property type="match status" value="1"/>
</dbReference>
<dbReference type="InterPro" id="IPR009081">
    <property type="entry name" value="PP-bd_ACP"/>
</dbReference>
<dbReference type="SMART" id="SM00823">
    <property type="entry name" value="PKS_PP"/>
    <property type="match status" value="1"/>
</dbReference>
<accession>A0A124R9W7</accession>
<dbReference type="InterPro" id="IPR036736">
    <property type="entry name" value="ACP-like_sf"/>
</dbReference>
<dbReference type="InterPro" id="IPR020845">
    <property type="entry name" value="AMP-binding_CS"/>
</dbReference>
<keyword evidence="3" id="KW-0597">Phosphoprotein</keyword>
<dbReference type="Gene3D" id="3.40.50.1820">
    <property type="entry name" value="alpha/beta hydrolase"/>
    <property type="match status" value="1"/>
</dbReference>
<dbReference type="Proteomes" id="UP000064029">
    <property type="component" value="Unassembled WGS sequence"/>
</dbReference>
<sequence length="1094" mass="117443">MNPLDTAVQQEPDAAEQDVFVFPLSFAQERLWFLEQLQPGQAIYNMYDIVPWRGALARDALERALAALLARHETLRTHFGVEDGHPVQIVEPAVALPLALTDLSALPAGERAAAAQRLAIDEAARPFDLGAAPLLRLRVIRLAPDEHLLVLTIHHIISDGWSMRVLHREFSTLYAAFAAGLPASLAPLPIQYADFVIWQRDWLAGDVLDRQLAFWRAQLDGAPSAPLDLPCARPRPAVPSYRGALHNFSLDAATTRAVRAFAQREGATPFMVLLAAFKLLLARYSGQHDVVVGTPIANRTRVELEGLIGFFANTLVLRSRVDDARGFRELLAAVRETTLAAYAHQDLPFERLVEAVRPQRALNHNPLFQVMFVLNAFDDTGSRPADAADDGRDPDYREVGIGTAKFDLHLSMIEVGGRLRGIVEYATDLFDAPTIERLARHFTTLLGAALAAPEQAAGSLPLMDERERDAVLAAAASPWAAEAAPPLVHRRVEAQAARTPDAIALRQGGRTLTYGELDSRAERLAHALAARGAGPDVPVGIYIGRSIEQLVAVLAVLKAGACYVPLDPVYPEQRLAAICADARLAAVITAGATPPFAAPALVPVDSDAPRSRPALAAVQRDALAYLLYTSGSTGRPKGVAMPHGPLANLIAWQHDTAPAPARVLQFTSLNFDVSAQEIFTTLGAGATLVLASEEERRDPAALLRRLAADRIERIFAPAAALQALAAAAADDPQASVLALREIVTAGEQLQVSPQLAAFVRRHRVATLRNQYGPTETHVASEWTLDGAPDAWPELPPIGRAIAGARLYLLDRHGAPVPDGLPGELYIGGCLPARGYLGQPDQTAASFVPDPFSPSPGARMYRTGDLARRRGDAALEFLGRRDRQIKVRGVRVEPGEVEAVLRDAPGLREAVVVDGPDPAGGRRLIAYVIAARGNDVAFDVGALRRHCRTRLPESMVPALFVPVDAMPLTPSGKIDRAALPAPEPAAGAAQPDARPGTPLEAALAAIWREVLKVERIGLHDNFFELGGHSLLATRVAARIRARLGVELPLRLLFEAPTVAELAVAIIDAELARATPAELGALLGETAGPDTQGDCR</sequence>
<dbReference type="AlphaFoldDB" id="A0A124R9W7"/>
<dbReference type="OrthoDB" id="6297021at2"/>
<dbReference type="InterPro" id="IPR029058">
    <property type="entry name" value="AB_hydrolase_fold"/>
</dbReference>
<dbReference type="PANTHER" id="PTHR45527">
    <property type="entry name" value="NONRIBOSOMAL PEPTIDE SYNTHETASE"/>
    <property type="match status" value="1"/>
</dbReference>
<dbReference type="Pfam" id="PF00501">
    <property type="entry name" value="AMP-binding"/>
    <property type="match status" value="1"/>
</dbReference>
<dbReference type="RefSeq" id="WP_059754585.1">
    <property type="nucleotide sequence ID" value="NZ_CP013416.1"/>
</dbReference>
<dbReference type="FunFam" id="3.30.559.10:FF:000012">
    <property type="entry name" value="Non-ribosomal peptide synthetase"/>
    <property type="match status" value="1"/>
</dbReference>
<dbReference type="Gene3D" id="3.30.559.10">
    <property type="entry name" value="Chloramphenicol acetyltransferase-like domain"/>
    <property type="match status" value="1"/>
</dbReference>
<dbReference type="GO" id="GO:0043041">
    <property type="term" value="P:amino acid activation for nonribosomal peptide biosynthetic process"/>
    <property type="evidence" value="ECO:0007669"/>
    <property type="project" value="TreeGrafter"/>
</dbReference>
<dbReference type="Pfam" id="PF00550">
    <property type="entry name" value="PP-binding"/>
    <property type="match status" value="1"/>
</dbReference>
<dbReference type="InterPro" id="IPR025110">
    <property type="entry name" value="AMP-bd_C"/>
</dbReference>
<dbReference type="SUPFAM" id="SSF47336">
    <property type="entry name" value="ACP-like"/>
    <property type="match status" value="1"/>
</dbReference>
<dbReference type="FunFam" id="3.40.50.980:FF:000001">
    <property type="entry name" value="Non-ribosomal peptide synthetase"/>
    <property type="match status" value="1"/>
</dbReference>
<dbReference type="SUPFAM" id="SSF52777">
    <property type="entry name" value="CoA-dependent acyltransferases"/>
    <property type="match status" value="2"/>
</dbReference>
<dbReference type="Pfam" id="PF13193">
    <property type="entry name" value="AMP-binding_C"/>
    <property type="match status" value="1"/>
</dbReference>
<dbReference type="InterPro" id="IPR045851">
    <property type="entry name" value="AMP-bd_C_sf"/>
</dbReference>
<reference evidence="5 6" key="1">
    <citation type="submission" date="2015-11" db="EMBL/GenBank/DDBJ databases">
        <title>Expanding the genomic diversity of Burkholderia species for the development of highly accurate diagnostics.</title>
        <authorList>
            <person name="Sahl J."/>
            <person name="Keim P."/>
            <person name="Wagner D."/>
        </authorList>
    </citation>
    <scope>NUCLEOTIDE SEQUENCE [LARGE SCALE GENOMIC DNA]</scope>
    <source>
        <strain evidence="5 6">MSMB2036</strain>
    </source>
</reference>
<dbReference type="InterPro" id="IPR001242">
    <property type="entry name" value="Condensation_dom"/>
</dbReference>
<organism evidence="5 6">
    <name type="scientific">Burkholderia ubonensis</name>
    <dbReference type="NCBI Taxonomy" id="101571"/>
    <lineage>
        <taxon>Bacteria</taxon>
        <taxon>Pseudomonadati</taxon>
        <taxon>Pseudomonadota</taxon>
        <taxon>Betaproteobacteria</taxon>
        <taxon>Burkholderiales</taxon>
        <taxon>Burkholderiaceae</taxon>
        <taxon>Burkholderia</taxon>
        <taxon>Burkholderia cepacia complex</taxon>
    </lineage>
</organism>
<name>A0A124R9W7_9BURK</name>
<dbReference type="InterPro" id="IPR023213">
    <property type="entry name" value="CAT-like_dom_sf"/>
</dbReference>
<evidence type="ECO:0000256" key="3">
    <source>
        <dbReference type="ARBA" id="ARBA00022553"/>
    </source>
</evidence>
<dbReference type="Gene3D" id="2.30.38.10">
    <property type="entry name" value="Luciferase, Domain 3"/>
    <property type="match status" value="1"/>
</dbReference>
<dbReference type="InterPro" id="IPR010071">
    <property type="entry name" value="AA_adenyl_dom"/>
</dbReference>
<evidence type="ECO:0000313" key="6">
    <source>
        <dbReference type="Proteomes" id="UP000064029"/>
    </source>
</evidence>
<evidence type="ECO:0000256" key="1">
    <source>
        <dbReference type="ARBA" id="ARBA00001957"/>
    </source>
</evidence>
<dbReference type="PROSITE" id="PS00012">
    <property type="entry name" value="PHOSPHOPANTETHEINE"/>
    <property type="match status" value="1"/>
</dbReference>
<dbReference type="NCBIfam" id="TIGR01733">
    <property type="entry name" value="AA-adenyl-dom"/>
    <property type="match status" value="1"/>
</dbReference>
<dbReference type="InterPro" id="IPR020806">
    <property type="entry name" value="PKS_PP-bd"/>
</dbReference>
<dbReference type="InterPro" id="IPR006162">
    <property type="entry name" value="Ppantetheine_attach_site"/>
</dbReference>
<keyword evidence="2" id="KW-0596">Phosphopantetheine</keyword>
<dbReference type="FunFam" id="1.10.1200.10:FF:000005">
    <property type="entry name" value="Nonribosomal peptide synthetase 1"/>
    <property type="match status" value="1"/>
</dbReference>
<dbReference type="GO" id="GO:0005829">
    <property type="term" value="C:cytosol"/>
    <property type="evidence" value="ECO:0007669"/>
    <property type="project" value="TreeGrafter"/>
</dbReference>
<evidence type="ECO:0000313" key="5">
    <source>
        <dbReference type="EMBL" id="KVG62691.1"/>
    </source>
</evidence>
<dbReference type="GO" id="GO:0009366">
    <property type="term" value="C:enterobactin synthetase complex"/>
    <property type="evidence" value="ECO:0007669"/>
    <property type="project" value="TreeGrafter"/>
</dbReference>